<evidence type="ECO:0000256" key="1">
    <source>
        <dbReference type="ARBA" id="ARBA00000085"/>
    </source>
</evidence>
<evidence type="ECO:0000256" key="2">
    <source>
        <dbReference type="ARBA" id="ARBA00012438"/>
    </source>
</evidence>
<dbReference type="Gene3D" id="3.30.565.10">
    <property type="entry name" value="Histidine kinase-like ATPase, C-terminal domain"/>
    <property type="match status" value="1"/>
</dbReference>
<dbReference type="PRINTS" id="PR00344">
    <property type="entry name" value="BCTRLSENSOR"/>
</dbReference>
<accession>A0A285J214</accession>
<dbReference type="InterPro" id="IPR011123">
    <property type="entry name" value="Y_Y_Y"/>
</dbReference>
<dbReference type="InterPro" id="IPR036890">
    <property type="entry name" value="HATPase_C_sf"/>
</dbReference>
<dbReference type="EMBL" id="OBEB01000005">
    <property type="protein sequence ID" value="SNY53917.1"/>
    <property type="molecule type" value="Genomic_DNA"/>
</dbReference>
<dbReference type="PANTHER" id="PTHR43547">
    <property type="entry name" value="TWO-COMPONENT HISTIDINE KINASE"/>
    <property type="match status" value="1"/>
</dbReference>
<dbReference type="Proteomes" id="UP000219353">
    <property type="component" value="Unassembled WGS sequence"/>
</dbReference>
<feature type="domain" description="Histidine kinase" evidence="5">
    <location>
        <begin position="895"/>
        <end position="1124"/>
    </location>
</feature>
<keyword evidence="4" id="KW-0812">Transmembrane</keyword>
<feature type="transmembrane region" description="Helical" evidence="4">
    <location>
        <begin position="830"/>
        <end position="848"/>
    </location>
</feature>
<dbReference type="InterPro" id="IPR015943">
    <property type="entry name" value="WD40/YVTN_repeat-like_dom_sf"/>
</dbReference>
<dbReference type="AlphaFoldDB" id="A0A285J214"/>
<dbReference type="Pfam" id="PF07494">
    <property type="entry name" value="Reg_prop"/>
    <property type="match status" value="2"/>
</dbReference>
<name>A0A285J214_9GAMM</name>
<evidence type="ECO:0000256" key="4">
    <source>
        <dbReference type="SAM" id="Phobius"/>
    </source>
</evidence>
<dbReference type="SMART" id="SM00387">
    <property type="entry name" value="HATPase_c"/>
    <property type="match status" value="1"/>
</dbReference>
<evidence type="ECO:0000313" key="7">
    <source>
        <dbReference type="Proteomes" id="UP000219353"/>
    </source>
</evidence>
<dbReference type="SUPFAM" id="SSF63829">
    <property type="entry name" value="Calcium-dependent phosphotriesterase"/>
    <property type="match status" value="3"/>
</dbReference>
<sequence>MIFNKNGRKFNLLNFYSEQYALAHRFLTSFVLLLICSATGLLLTAAPGVASTNSDNTRDYFPPASEFFVSITDRQHIPDNIVTKLAQDKYGRLWIGSAGGLIRYDGYRFRHYLQSGQQQQSNSQSTAPIAGNFVRDLLQTSDGTLWLATAPGGIQRYESASDSFYQPKITAPGIADDFGYQVQAITEDPKGNIWLAGNQGLALLDHDSQVLQFVPPQPELQDVRALLTDERGNLWIGSRSGLFLLTPGSAGPQQIKGAATELGQVLTLARVANQIWLGTDRAGAFVINPNHSLTALPQNLTSGRVSGPVYDILQISDDEVWLAGFAGINRLAVSDKSVLGHYQHDISNPYSLAHQDVRTLLKDSAGKIWLGGYGGGLQRFDGQAGVSTLRRSLADNTSISSGDISSILELADGQLWLGSRGNGIDVIDPARGIVERHQPQADVPGKLQHGWITAMAEQADGTIWLGVNPGQLYRFFPQSGQFTLLGPEQGIWRTNVRSLFVDSQQRLWLGSSTGLALWQEQQQRFVRIKQDDGEPLQDYINAIVEDQHRNIWLGTGASGLYLIEPAAVTTPAAKAVPTDQITSILGLLHDNQNRLWLDTPTGLYQFNYQQYLQQHTAKATVADINAALTKVVFANSSLNEDFGANLLDDDQGNIWTGKFHYNPGNGQLYQLTPADGVDIGSPWYRSYYKTRQGLLLFGGTSGLLVINPAKFSPWQYQPEVLLSELKVQGRSRQIAPDQQTLTLNAAERSFSVEFGAMDLSAPQQLQYRYRLEGFDEDWQFSDASQRIASYTNLWPGNYRLQIQATNRTGHWSGQQTELQLTVMPAFWQQWWFALLLALSLILAIYLLVKVRTRVAQLQARELARQVEERSQQLKLAQQSLLENEKMAALGQTVAGVAHEINTPVGVSITASSALAGKLAELKQHFADKTLSSKAFSQFVADSEQHLQLISYNLQRAADLVTQFKQLAVNETVTDTVDIKLKPWLQHLVARLNPPNAAIGIVLQCPDNLTLKLRASALATVLSHLLENALLHAFEPDDSGEIKLDVRYSNQQLILKVSDNGKGIDQSVQNIVFNPFVTTRRASQSKGLGLHLCYNLVTQVLQGSIEMQTTACKGTTFKLTLPLSADNKAS</sequence>
<dbReference type="SUPFAM" id="SSF55874">
    <property type="entry name" value="ATPase domain of HSP90 chaperone/DNA topoisomerase II/histidine kinase"/>
    <property type="match status" value="1"/>
</dbReference>
<dbReference type="Gene3D" id="2.60.40.10">
    <property type="entry name" value="Immunoglobulins"/>
    <property type="match status" value="1"/>
</dbReference>
<evidence type="ECO:0000313" key="6">
    <source>
        <dbReference type="EMBL" id="SNY53917.1"/>
    </source>
</evidence>
<dbReference type="CDD" id="cd00082">
    <property type="entry name" value="HisKA"/>
    <property type="match status" value="1"/>
</dbReference>
<comment type="catalytic activity">
    <reaction evidence="1">
        <text>ATP + protein L-histidine = ADP + protein N-phospho-L-histidine.</text>
        <dbReference type="EC" id="2.7.13.3"/>
    </reaction>
</comment>
<gene>
    <name evidence="6" type="ORF">SAMN06297280_2492</name>
</gene>
<keyword evidence="7" id="KW-1185">Reference proteome</keyword>
<keyword evidence="4" id="KW-0472">Membrane</keyword>
<reference evidence="7" key="1">
    <citation type="submission" date="2017-09" db="EMBL/GenBank/DDBJ databases">
        <authorList>
            <person name="Varghese N."/>
            <person name="Submissions S."/>
        </authorList>
    </citation>
    <scope>NUCLEOTIDE SEQUENCE [LARGE SCALE GENOMIC DNA]</scope>
    <source>
        <strain evidence="7">CGMCC 1.12461</strain>
    </source>
</reference>
<dbReference type="EC" id="2.7.13.3" evidence="2"/>
<dbReference type="Gene3D" id="2.130.10.10">
    <property type="entry name" value="YVTN repeat-like/Quinoprotein amine dehydrogenase"/>
    <property type="match status" value="2"/>
</dbReference>
<protein>
    <recommendedName>
        <fullName evidence="2">histidine kinase</fullName>
        <ecNumber evidence="2">2.7.13.3</ecNumber>
    </recommendedName>
</protein>
<dbReference type="Pfam" id="PF02518">
    <property type="entry name" value="HATPase_c"/>
    <property type="match status" value="1"/>
</dbReference>
<dbReference type="PANTHER" id="PTHR43547:SF2">
    <property type="entry name" value="HYBRID SIGNAL TRANSDUCTION HISTIDINE KINASE C"/>
    <property type="match status" value="1"/>
</dbReference>
<dbReference type="Gene3D" id="1.10.287.130">
    <property type="match status" value="1"/>
</dbReference>
<dbReference type="InterPro" id="IPR005467">
    <property type="entry name" value="His_kinase_dom"/>
</dbReference>
<evidence type="ECO:0000259" key="5">
    <source>
        <dbReference type="PROSITE" id="PS50109"/>
    </source>
</evidence>
<dbReference type="InterPro" id="IPR013783">
    <property type="entry name" value="Ig-like_fold"/>
</dbReference>
<dbReference type="InterPro" id="IPR003594">
    <property type="entry name" value="HATPase_dom"/>
</dbReference>
<dbReference type="InterPro" id="IPR004358">
    <property type="entry name" value="Sig_transdc_His_kin-like_C"/>
</dbReference>
<proteinExistence type="predicted"/>
<dbReference type="OrthoDB" id="176203at2"/>
<dbReference type="InterPro" id="IPR003661">
    <property type="entry name" value="HisK_dim/P_dom"/>
</dbReference>
<organism evidence="6 7">
    <name type="scientific">Arsukibacterium tuosuense</name>
    <dbReference type="NCBI Taxonomy" id="1323745"/>
    <lineage>
        <taxon>Bacteria</taxon>
        <taxon>Pseudomonadati</taxon>
        <taxon>Pseudomonadota</taxon>
        <taxon>Gammaproteobacteria</taxon>
        <taxon>Chromatiales</taxon>
        <taxon>Chromatiaceae</taxon>
        <taxon>Arsukibacterium</taxon>
    </lineage>
</organism>
<keyword evidence="3" id="KW-0597">Phosphoprotein</keyword>
<dbReference type="InterPro" id="IPR011110">
    <property type="entry name" value="Reg_prop"/>
</dbReference>
<dbReference type="GO" id="GO:0000155">
    <property type="term" value="F:phosphorelay sensor kinase activity"/>
    <property type="evidence" value="ECO:0007669"/>
    <property type="project" value="InterPro"/>
</dbReference>
<dbReference type="Pfam" id="PF07495">
    <property type="entry name" value="Y_Y_Y"/>
    <property type="match status" value="1"/>
</dbReference>
<keyword evidence="4" id="KW-1133">Transmembrane helix</keyword>
<dbReference type="PROSITE" id="PS50109">
    <property type="entry name" value="HIS_KIN"/>
    <property type="match status" value="1"/>
</dbReference>
<evidence type="ECO:0000256" key="3">
    <source>
        <dbReference type="ARBA" id="ARBA00022553"/>
    </source>
</evidence>